<dbReference type="AlphaFoldDB" id="A0A5D2GRI1"/>
<dbReference type="EMBL" id="CM017692">
    <property type="protein sequence ID" value="TYH19966.1"/>
    <property type="molecule type" value="Genomic_DNA"/>
</dbReference>
<comment type="subcellular location">
    <subcellularLocation>
        <location evidence="1 12">Secreted</location>
        <location evidence="1 12">Extracellular space</location>
        <location evidence="1 12">Apoplast</location>
    </subcellularLocation>
</comment>
<evidence type="ECO:0000256" key="4">
    <source>
        <dbReference type="ARBA" id="ARBA00022525"/>
    </source>
</evidence>
<feature type="chain" id="PRO_5023133929" description="Germin-like protein" evidence="12">
    <location>
        <begin position="24"/>
        <end position="208"/>
    </location>
</feature>
<dbReference type="InterPro" id="IPR006045">
    <property type="entry name" value="Cupin_1"/>
</dbReference>
<feature type="disulfide bond" evidence="11">
    <location>
        <begin position="30"/>
        <end position="44"/>
    </location>
</feature>
<dbReference type="InterPro" id="IPR011051">
    <property type="entry name" value="RmlC_Cupin_sf"/>
</dbReference>
<feature type="binding site" evidence="10">
    <location>
        <position position="105"/>
    </location>
    <ligand>
        <name>Mn(2+)</name>
        <dbReference type="ChEBI" id="CHEBI:29035"/>
    </ligand>
</feature>
<dbReference type="CDD" id="cd02241">
    <property type="entry name" value="cupin_OxOx"/>
    <property type="match status" value="1"/>
</dbReference>
<organism evidence="14 15">
    <name type="scientific">Gossypium darwinii</name>
    <name type="common">Darwin's cotton</name>
    <name type="synonym">Gossypium barbadense var. darwinii</name>
    <dbReference type="NCBI Taxonomy" id="34276"/>
    <lineage>
        <taxon>Eukaryota</taxon>
        <taxon>Viridiplantae</taxon>
        <taxon>Streptophyta</taxon>
        <taxon>Embryophyta</taxon>
        <taxon>Tracheophyta</taxon>
        <taxon>Spermatophyta</taxon>
        <taxon>Magnoliopsida</taxon>
        <taxon>eudicotyledons</taxon>
        <taxon>Gunneridae</taxon>
        <taxon>Pentapetalae</taxon>
        <taxon>rosids</taxon>
        <taxon>malvids</taxon>
        <taxon>Malvales</taxon>
        <taxon>Malvaceae</taxon>
        <taxon>Malvoideae</taxon>
        <taxon>Gossypium</taxon>
    </lineage>
</organism>
<evidence type="ECO:0000256" key="12">
    <source>
        <dbReference type="RuleBase" id="RU366015"/>
    </source>
</evidence>
<feature type="binding site" evidence="10">
    <location>
        <position position="144"/>
    </location>
    <ligand>
        <name>Mn(2+)</name>
        <dbReference type="ChEBI" id="CHEBI:29035"/>
    </ligand>
</feature>
<keyword evidence="8 9" id="KW-0464">Manganese</keyword>
<feature type="binding site" evidence="9">
    <location>
        <position position="105"/>
    </location>
    <ligand>
        <name>oxalate</name>
        <dbReference type="ChEBI" id="CHEBI:30623"/>
    </ligand>
</feature>
<reference evidence="14 15" key="1">
    <citation type="submission" date="2019-06" db="EMBL/GenBank/DDBJ databases">
        <title>WGS assembly of Gossypium darwinii.</title>
        <authorList>
            <person name="Chen Z.J."/>
            <person name="Sreedasyam A."/>
            <person name="Ando A."/>
            <person name="Song Q."/>
            <person name="De L."/>
            <person name="Hulse-Kemp A."/>
            <person name="Ding M."/>
            <person name="Ye W."/>
            <person name="Kirkbride R."/>
            <person name="Jenkins J."/>
            <person name="Plott C."/>
            <person name="Lovell J."/>
            <person name="Lin Y.-M."/>
            <person name="Vaughn R."/>
            <person name="Liu B."/>
            <person name="Li W."/>
            <person name="Simpson S."/>
            <person name="Scheffler B."/>
            <person name="Saski C."/>
            <person name="Grover C."/>
            <person name="Hu G."/>
            <person name="Conover J."/>
            <person name="Carlson J."/>
            <person name="Shu S."/>
            <person name="Boston L."/>
            <person name="Williams M."/>
            <person name="Peterson D."/>
            <person name="Mcgee K."/>
            <person name="Jones D."/>
            <person name="Wendel J."/>
            <person name="Stelly D."/>
            <person name="Grimwood J."/>
            <person name="Schmutz J."/>
        </authorList>
    </citation>
    <scope>NUCLEOTIDE SEQUENCE [LARGE SCALE GENOMIC DNA]</scope>
    <source>
        <strain evidence="14">1808015.09</strain>
    </source>
</reference>
<keyword evidence="3 12" id="KW-0052">Apoplast</keyword>
<evidence type="ECO:0000313" key="15">
    <source>
        <dbReference type="Proteomes" id="UP000323506"/>
    </source>
</evidence>
<name>A0A5D2GRI1_GOSDA</name>
<sequence length="208" mass="23115">MEAFLSLFLVTFALLLGASHVDPNLFQDICVVDLSSVKVNGFPCKNPSTIRGVTEQMTFLCWFAQPGVLNNTIDLLVTVANVEKILCLNTLFVTMSYIDYSLIMEIVFVLAGELEVSFLTTSNMFISKLIKKGEIFLFPKGLVHFHKNIGRMLAAVITTFNSKNLGTQSIVSTLFVAMPTIPTDLLSKAFQIDTNEVEKIKLKLKPKN</sequence>
<evidence type="ECO:0000256" key="9">
    <source>
        <dbReference type="PIRSR" id="PIRSR601929-1"/>
    </source>
</evidence>
<gene>
    <name evidence="14" type="ORF">ES288_A05G394600v1</name>
</gene>
<keyword evidence="15" id="KW-1185">Reference proteome</keyword>
<dbReference type="InterPro" id="IPR001929">
    <property type="entry name" value="Germin"/>
</dbReference>
<accession>A0A5D2GRI1</accession>
<keyword evidence="5 9" id="KW-0479">Metal-binding</keyword>
<evidence type="ECO:0000256" key="8">
    <source>
        <dbReference type="ARBA" id="ARBA00023211"/>
    </source>
</evidence>
<dbReference type="SUPFAM" id="SSF51182">
    <property type="entry name" value="RmlC-like cupins"/>
    <property type="match status" value="1"/>
</dbReference>
<dbReference type="GO" id="GO:0030145">
    <property type="term" value="F:manganese ion binding"/>
    <property type="evidence" value="ECO:0007669"/>
    <property type="project" value="UniProtKB-UniRule"/>
</dbReference>
<dbReference type="PRINTS" id="PR00325">
    <property type="entry name" value="GERMIN"/>
</dbReference>
<dbReference type="Gene3D" id="2.60.120.10">
    <property type="entry name" value="Jelly Rolls"/>
    <property type="match status" value="1"/>
</dbReference>
<dbReference type="SMART" id="SM00835">
    <property type="entry name" value="Cupin_1"/>
    <property type="match status" value="1"/>
</dbReference>
<proteinExistence type="inferred from homology"/>
<keyword evidence="6 12" id="KW-0732">Signal</keyword>
<keyword evidence="11" id="KW-1015">Disulfide bond</keyword>
<dbReference type="Proteomes" id="UP000323506">
    <property type="component" value="Chromosome A05"/>
</dbReference>
<evidence type="ECO:0000256" key="3">
    <source>
        <dbReference type="ARBA" id="ARBA00022523"/>
    </source>
</evidence>
<dbReference type="Pfam" id="PF00190">
    <property type="entry name" value="Cupin_1"/>
    <property type="match status" value="1"/>
</dbReference>
<evidence type="ECO:0000256" key="1">
    <source>
        <dbReference type="ARBA" id="ARBA00004271"/>
    </source>
</evidence>
<dbReference type="PANTHER" id="PTHR31238">
    <property type="entry name" value="GERMIN-LIKE PROTEIN SUBFAMILY 3 MEMBER 3"/>
    <property type="match status" value="1"/>
</dbReference>
<dbReference type="GO" id="GO:0048046">
    <property type="term" value="C:apoplast"/>
    <property type="evidence" value="ECO:0007669"/>
    <property type="project" value="UniProtKB-SubCell"/>
</dbReference>
<evidence type="ECO:0000256" key="11">
    <source>
        <dbReference type="PIRSR" id="PIRSR601929-3"/>
    </source>
</evidence>
<protein>
    <recommendedName>
        <fullName evidence="12">Germin-like protein</fullName>
    </recommendedName>
</protein>
<feature type="domain" description="Cupin type-1" evidence="13">
    <location>
        <begin position="63"/>
        <end position="198"/>
    </location>
</feature>
<evidence type="ECO:0000256" key="6">
    <source>
        <dbReference type="ARBA" id="ARBA00022729"/>
    </source>
</evidence>
<keyword evidence="4 12" id="KW-0964">Secreted</keyword>
<evidence type="ECO:0000256" key="2">
    <source>
        <dbReference type="ARBA" id="ARBA00007456"/>
    </source>
</evidence>
<evidence type="ECO:0000256" key="10">
    <source>
        <dbReference type="PIRSR" id="PIRSR601929-2"/>
    </source>
</evidence>
<evidence type="ECO:0000256" key="5">
    <source>
        <dbReference type="ARBA" id="ARBA00022723"/>
    </source>
</evidence>
<dbReference type="InterPro" id="IPR014710">
    <property type="entry name" value="RmlC-like_jellyroll"/>
</dbReference>
<evidence type="ECO:0000259" key="13">
    <source>
        <dbReference type="SMART" id="SM00835"/>
    </source>
</evidence>
<keyword evidence="7" id="KW-0325">Glycoprotein</keyword>
<comment type="similarity">
    <text evidence="2 12">Belongs to the germin family.</text>
</comment>
<feature type="signal peptide" evidence="12">
    <location>
        <begin position="1"/>
        <end position="23"/>
    </location>
</feature>
<evidence type="ECO:0000313" key="14">
    <source>
        <dbReference type="EMBL" id="TYH19966.1"/>
    </source>
</evidence>
<evidence type="ECO:0000256" key="7">
    <source>
        <dbReference type="ARBA" id="ARBA00023180"/>
    </source>
</evidence>